<dbReference type="Proteomes" id="UP000583800">
    <property type="component" value="Unassembled WGS sequence"/>
</dbReference>
<dbReference type="AlphaFoldDB" id="A0A7X0F0N8"/>
<evidence type="ECO:0000313" key="1">
    <source>
        <dbReference type="EMBL" id="MBB6348050.1"/>
    </source>
</evidence>
<dbReference type="PANTHER" id="PTHR43162">
    <property type="match status" value="1"/>
</dbReference>
<evidence type="ECO:0000313" key="2">
    <source>
        <dbReference type="Proteomes" id="UP000583800"/>
    </source>
</evidence>
<proteinExistence type="predicted"/>
<sequence>MSLLRRAGVTVRAGSRSGEPRFDWTDESTWDAALAVVRRILLVPHDGAVLTRPFVRRATELGAERVVLLSGRGVDVPGYADAVSPIRRGLDAHLPDGVRRVLGRPPRDFAEVVLDAAASGAWRS</sequence>
<dbReference type="Gene3D" id="3.40.50.720">
    <property type="entry name" value="NAD(P)-binding Rossmann-like Domain"/>
    <property type="match status" value="1"/>
</dbReference>
<organism evidence="1 2">
    <name type="scientific">Nonomuraea muscovyensis</name>
    <dbReference type="NCBI Taxonomy" id="1124761"/>
    <lineage>
        <taxon>Bacteria</taxon>
        <taxon>Bacillati</taxon>
        <taxon>Actinomycetota</taxon>
        <taxon>Actinomycetes</taxon>
        <taxon>Streptosporangiales</taxon>
        <taxon>Streptosporangiaceae</taxon>
        <taxon>Nonomuraea</taxon>
    </lineage>
</organism>
<dbReference type="PANTHER" id="PTHR43162:SF1">
    <property type="entry name" value="PRESTALK A DIFFERENTIATION PROTEIN A"/>
    <property type="match status" value="1"/>
</dbReference>
<keyword evidence="2" id="KW-1185">Reference proteome</keyword>
<comment type="caution">
    <text evidence="1">The sequence shown here is derived from an EMBL/GenBank/DDBJ whole genome shotgun (WGS) entry which is preliminary data.</text>
</comment>
<dbReference type="EMBL" id="JACHJB010000002">
    <property type="protein sequence ID" value="MBB6348050.1"/>
    <property type="molecule type" value="Genomic_DNA"/>
</dbReference>
<reference evidence="1 2" key="1">
    <citation type="submission" date="2020-08" db="EMBL/GenBank/DDBJ databases">
        <title>Sequencing the genomes of 1000 actinobacteria strains.</title>
        <authorList>
            <person name="Klenk H.-P."/>
        </authorList>
    </citation>
    <scope>NUCLEOTIDE SEQUENCE [LARGE SCALE GENOMIC DNA]</scope>
    <source>
        <strain evidence="1 2">DSM 45913</strain>
    </source>
</reference>
<name>A0A7X0F0N8_9ACTN</name>
<dbReference type="RefSeq" id="WP_185085886.1">
    <property type="nucleotide sequence ID" value="NZ_JACHJB010000002.1"/>
</dbReference>
<protein>
    <submittedName>
        <fullName evidence="1">Uncharacterized protein</fullName>
    </submittedName>
</protein>
<accession>A0A7X0F0N8</accession>
<gene>
    <name evidence="1" type="ORF">FHU36_004595</name>
</gene>
<dbReference type="InterPro" id="IPR051604">
    <property type="entry name" value="Ergot_Alk_Oxidoreductase"/>
</dbReference>